<name>A0A238W113_9FLAO</name>
<proteinExistence type="predicted"/>
<dbReference type="InterPro" id="IPR019734">
    <property type="entry name" value="TPR_rpt"/>
</dbReference>
<reference evidence="2 3" key="1">
    <citation type="submission" date="2017-06" db="EMBL/GenBank/DDBJ databases">
        <authorList>
            <person name="Kim H.J."/>
            <person name="Triplett B.A."/>
        </authorList>
    </citation>
    <scope>NUCLEOTIDE SEQUENCE [LARGE SCALE GENOMIC DNA]</scope>
    <source>
        <strain evidence="2 3">DSM 29150</strain>
    </source>
</reference>
<dbReference type="AlphaFoldDB" id="A0A238W113"/>
<gene>
    <name evidence="2" type="ORF">SAMN06265371_102315</name>
</gene>
<organism evidence="2 3">
    <name type="scientific">Lutibacter agarilyticus</name>
    <dbReference type="NCBI Taxonomy" id="1109740"/>
    <lineage>
        <taxon>Bacteria</taxon>
        <taxon>Pseudomonadati</taxon>
        <taxon>Bacteroidota</taxon>
        <taxon>Flavobacteriia</taxon>
        <taxon>Flavobacteriales</taxon>
        <taxon>Flavobacteriaceae</taxon>
        <taxon>Lutibacter</taxon>
    </lineage>
</organism>
<dbReference type="RefSeq" id="WP_141119676.1">
    <property type="nucleotide sequence ID" value="NZ_FZNT01000002.1"/>
</dbReference>
<dbReference type="Pfam" id="PF13174">
    <property type="entry name" value="TPR_6"/>
    <property type="match status" value="1"/>
</dbReference>
<evidence type="ECO:0000313" key="3">
    <source>
        <dbReference type="Proteomes" id="UP000198384"/>
    </source>
</evidence>
<dbReference type="InterPro" id="IPR011990">
    <property type="entry name" value="TPR-like_helical_dom_sf"/>
</dbReference>
<protein>
    <submittedName>
        <fullName evidence="2">Protein involved in gliding motility SprE</fullName>
    </submittedName>
</protein>
<feature type="signal peptide" evidence="1">
    <location>
        <begin position="1"/>
        <end position="21"/>
    </location>
</feature>
<sequence>MKNIYKIFVVFLLFISALSCSTKKDAFVNRQYHAVSTKYNVLFNGEQALLEGLEALSANYEDDYWGILPIEPLKIDELALPGMTGDTDSSPQEFERAEKKAVKAIQKHSMLIARQERNSQIDAAYLLLGKSRYYSKRFVPALEAFNYVIINYPRADLINETRIWQSKTNIRLQNEEIAIERLKKVLNLKTLSEKDKEAAHTTLAMAYVKTDSIDNVIYHLNQAVLTDNNKEQTARNLFVLGQYYADRNEKDSADIAFQKIIDFKKAPYKYKIHAEIEQAKNVSNKEEAIAMVDELERLIKDRYNRDYLDELYFRLGEITAEDDVNSALDYYKKSVETSTNNTFQKELSYEAIGNIYFDKAKFSVAGAYYDSILQISKNENTKRIRSLIRKRNKLDEVITYEAIAKRNDSIITVVAMTPDEQTAYFNNHIQQLKAEEERRLEEEQIQLNSGSSSYKAGDMGVSNNSGKWYFYNAQSKGFGEQEFRKVWGNRPLEDNWRLSDKMQLNLAAVTASSTKAPQIDPSKKYELSYYLDNLPKDQVEIDSIVSERNGAYYNLGLIYKSQFKEIDLAISKLEKLLTFYPENDLLIPSKYHLYKMYLEQNSEKASTYKNDITSNHSDSKYAKIILNPTEVSNEDNSNSPESIYATVFHEFEDELFDAVIEKANKAISTYDGQAIVPKFELLKAYAIGKKEGIIAFKEALEFVQSNYPSTEEGKKAEEVLQTINSKI</sequence>
<dbReference type="EMBL" id="FZNT01000002">
    <property type="protein sequence ID" value="SNR40091.1"/>
    <property type="molecule type" value="Genomic_DNA"/>
</dbReference>
<feature type="chain" id="PRO_5012014527" evidence="1">
    <location>
        <begin position="22"/>
        <end position="727"/>
    </location>
</feature>
<dbReference type="PROSITE" id="PS51257">
    <property type="entry name" value="PROKAR_LIPOPROTEIN"/>
    <property type="match status" value="1"/>
</dbReference>
<dbReference type="OrthoDB" id="1522549at2"/>
<keyword evidence="3" id="KW-1185">Reference proteome</keyword>
<dbReference type="Proteomes" id="UP000198384">
    <property type="component" value="Unassembled WGS sequence"/>
</dbReference>
<keyword evidence="1" id="KW-0732">Signal</keyword>
<accession>A0A238W113</accession>
<dbReference type="SUPFAM" id="SSF48452">
    <property type="entry name" value="TPR-like"/>
    <property type="match status" value="1"/>
</dbReference>
<evidence type="ECO:0000256" key="1">
    <source>
        <dbReference type="SAM" id="SignalP"/>
    </source>
</evidence>
<evidence type="ECO:0000313" key="2">
    <source>
        <dbReference type="EMBL" id="SNR40091.1"/>
    </source>
</evidence>
<dbReference type="Gene3D" id="1.25.40.10">
    <property type="entry name" value="Tetratricopeptide repeat domain"/>
    <property type="match status" value="3"/>
</dbReference>